<dbReference type="UniPathway" id="UPA00047">
    <property type="reaction ID" value="UER00055"/>
</dbReference>
<evidence type="ECO:0000256" key="5">
    <source>
        <dbReference type="ARBA" id="ARBA00007812"/>
    </source>
</evidence>
<dbReference type="GO" id="GO:0009099">
    <property type="term" value="P:L-valine biosynthetic process"/>
    <property type="evidence" value="ECO:0007669"/>
    <property type="project" value="UniProtKB-UniPathway"/>
</dbReference>
<keyword evidence="11" id="KW-0274">FAD</keyword>
<dbReference type="NCBIfam" id="NF005409">
    <property type="entry name" value="PRK06965.1"/>
    <property type="match status" value="1"/>
</dbReference>
<proteinExistence type="inferred from homology"/>
<keyword evidence="12" id="KW-0460">Magnesium</keyword>
<dbReference type="Gene3D" id="3.40.50.1220">
    <property type="entry name" value="TPP-binding domain"/>
    <property type="match status" value="1"/>
</dbReference>
<feature type="domain" description="Thiamine pyrophosphate enzyme central" evidence="17">
    <location>
        <begin position="193"/>
        <end position="328"/>
    </location>
</feature>
<keyword evidence="8" id="KW-0285">Flavoprotein</keyword>
<dbReference type="CDD" id="cd02015">
    <property type="entry name" value="TPP_AHAS"/>
    <property type="match status" value="1"/>
</dbReference>
<comment type="catalytic activity">
    <reaction evidence="15">
        <text>2 pyruvate + H(+) = (2S)-2-acetolactate + CO2</text>
        <dbReference type="Rhea" id="RHEA:25249"/>
        <dbReference type="ChEBI" id="CHEBI:15361"/>
        <dbReference type="ChEBI" id="CHEBI:15378"/>
        <dbReference type="ChEBI" id="CHEBI:16526"/>
        <dbReference type="ChEBI" id="CHEBI:58476"/>
        <dbReference type="EC" id="2.2.1.6"/>
    </reaction>
</comment>
<evidence type="ECO:0000256" key="3">
    <source>
        <dbReference type="ARBA" id="ARBA00004974"/>
    </source>
</evidence>
<feature type="domain" description="Thiamine pyrophosphate enzyme N-terminal TPP-binding" evidence="19">
    <location>
        <begin position="4"/>
        <end position="119"/>
    </location>
</feature>
<sequence length="569" mass="63011">MQLSGAEITIRCLEEEGVEYIFGYPGGAVLFIYDALFQQDKVKHILVRHEQAALHAADAYARATGRPGVALVTSGPGVTNAVTGIATAYMDSIPMVVISGQVPTAAIGLDAFQEVDTVGITRPCVKHNFLVKRVEDLAETMKKAFYVATTGRPGPVLVDIPKDVSQQVTEFLYPAQVEMRSYNPGVKGHPGLIRQAVQMLLEARRPMVYAGGGVVLGEASEFLTQLVRELGVPCTNTLMGLGSYPATDPQFVGMLGMHGTYEANLAMHHCDVLLAVGARFDDRVIGNTRHFFVEGRRIIHIDIDPSSISKRVRVDVPIVGDVREVLQEMLKRVAETPQRLDPVALKQWWHQIGEWRARDCMHYERSDTLIKPQFVVETLYQVTQGDAIITSDVGQHQMWAAQYYKFDKPRRWLNSGGLGTMGFGLPAAMGAQLAFPDQVVACITGEASIQMCIQELSTCKQYHLPVKIINLNNRYLGMVRQWQQILHGNRYSESYMDALPDFVKLAESYGHVGIRIENPADVEGALREAFALKDRVVFLDFMTDPTENVFPMVKAGQGLTEMLLGAEDL</sequence>
<evidence type="ECO:0000256" key="16">
    <source>
        <dbReference type="RuleBase" id="RU362132"/>
    </source>
</evidence>
<dbReference type="InterPro" id="IPR045229">
    <property type="entry name" value="TPP_enz"/>
</dbReference>
<dbReference type="InterPro" id="IPR039368">
    <property type="entry name" value="AHAS_TPP"/>
</dbReference>
<dbReference type="NCBIfam" id="TIGR00118">
    <property type="entry name" value="acolac_lg"/>
    <property type="match status" value="1"/>
</dbReference>
<dbReference type="InterPro" id="IPR012001">
    <property type="entry name" value="Thiamin_PyroP_enz_TPP-bd_dom"/>
</dbReference>
<dbReference type="GO" id="GO:0003984">
    <property type="term" value="F:acetolactate synthase activity"/>
    <property type="evidence" value="ECO:0007669"/>
    <property type="project" value="UniProtKB-EC"/>
</dbReference>
<dbReference type="CDD" id="cd07035">
    <property type="entry name" value="TPP_PYR_POX_like"/>
    <property type="match status" value="1"/>
</dbReference>
<dbReference type="EMBL" id="UOYP01000280">
    <property type="protein sequence ID" value="VAY88652.1"/>
    <property type="molecule type" value="Genomic_DNA"/>
</dbReference>
<dbReference type="GO" id="GO:0005948">
    <property type="term" value="C:acetolactate synthase complex"/>
    <property type="evidence" value="ECO:0007669"/>
    <property type="project" value="TreeGrafter"/>
</dbReference>
<evidence type="ECO:0000256" key="13">
    <source>
        <dbReference type="ARBA" id="ARBA00023052"/>
    </source>
</evidence>
<comment type="pathway">
    <text evidence="4">Amino-acid biosynthesis; L-valine biosynthesis; L-valine from pyruvate: step 1/4.</text>
</comment>
<dbReference type="UniPathway" id="UPA00049">
    <property type="reaction ID" value="UER00059"/>
</dbReference>
<dbReference type="SUPFAM" id="SSF52467">
    <property type="entry name" value="DHS-like NAD/FAD-binding domain"/>
    <property type="match status" value="1"/>
</dbReference>
<keyword evidence="10" id="KW-0479">Metal-binding</keyword>
<dbReference type="EC" id="2.2.1.6" evidence="6"/>
<evidence type="ECO:0000259" key="17">
    <source>
        <dbReference type="Pfam" id="PF00205"/>
    </source>
</evidence>
<dbReference type="GO" id="GO:0030976">
    <property type="term" value="F:thiamine pyrophosphate binding"/>
    <property type="evidence" value="ECO:0007669"/>
    <property type="project" value="InterPro"/>
</dbReference>
<evidence type="ECO:0000313" key="20">
    <source>
        <dbReference type="EMBL" id="VAY88652.1"/>
    </source>
</evidence>
<evidence type="ECO:0000259" key="18">
    <source>
        <dbReference type="Pfam" id="PF02775"/>
    </source>
</evidence>
<gene>
    <name evidence="20" type="primary">ilvI</name>
    <name evidence="20" type="ORF">CARN8_3500003</name>
</gene>
<dbReference type="InterPro" id="IPR011766">
    <property type="entry name" value="TPP_enzyme_TPP-bd"/>
</dbReference>
<comment type="similarity">
    <text evidence="5 16">Belongs to the TPP enzyme family.</text>
</comment>
<dbReference type="PANTHER" id="PTHR18968">
    <property type="entry name" value="THIAMINE PYROPHOSPHATE ENZYMES"/>
    <property type="match status" value="1"/>
</dbReference>
<dbReference type="GO" id="GO:0050660">
    <property type="term" value="F:flavin adenine dinucleotide binding"/>
    <property type="evidence" value="ECO:0007669"/>
    <property type="project" value="InterPro"/>
</dbReference>
<dbReference type="InterPro" id="IPR029035">
    <property type="entry name" value="DHS-like_NAD/FAD-binding_dom"/>
</dbReference>
<evidence type="ECO:0000256" key="9">
    <source>
        <dbReference type="ARBA" id="ARBA00022679"/>
    </source>
</evidence>
<evidence type="ECO:0000256" key="4">
    <source>
        <dbReference type="ARBA" id="ARBA00005025"/>
    </source>
</evidence>
<dbReference type="InterPro" id="IPR012846">
    <property type="entry name" value="Acetolactate_synth_lsu"/>
</dbReference>
<comment type="pathway">
    <text evidence="3">Amino-acid biosynthesis; L-isoleucine biosynthesis; L-isoleucine from 2-oxobutanoate: step 1/4.</text>
</comment>
<dbReference type="Pfam" id="PF02775">
    <property type="entry name" value="TPP_enzyme_C"/>
    <property type="match status" value="1"/>
</dbReference>
<keyword evidence="13 16" id="KW-0786">Thiamine pyrophosphate</keyword>
<dbReference type="Pfam" id="PF00205">
    <property type="entry name" value="TPP_enzyme_M"/>
    <property type="match status" value="1"/>
</dbReference>
<dbReference type="GO" id="GO:0009097">
    <property type="term" value="P:isoleucine biosynthetic process"/>
    <property type="evidence" value="ECO:0007669"/>
    <property type="project" value="UniProtKB-UniPathway"/>
</dbReference>
<reference evidence="20" key="1">
    <citation type="submission" date="2018-10" db="EMBL/GenBank/DDBJ databases">
        <authorList>
            <person name="Plewniak F."/>
        </authorList>
    </citation>
    <scope>NUCLEOTIDE SEQUENCE</scope>
</reference>
<evidence type="ECO:0000256" key="15">
    <source>
        <dbReference type="ARBA" id="ARBA00048670"/>
    </source>
</evidence>
<evidence type="ECO:0000256" key="2">
    <source>
        <dbReference type="ARBA" id="ARBA00001964"/>
    </source>
</evidence>
<protein>
    <recommendedName>
        <fullName evidence="6">acetolactate synthase</fullName>
        <ecNumber evidence="6">2.2.1.6</ecNumber>
    </recommendedName>
</protein>
<dbReference type="PANTHER" id="PTHR18968:SF13">
    <property type="entry name" value="ACETOLACTATE SYNTHASE CATALYTIC SUBUNIT, MITOCHONDRIAL"/>
    <property type="match status" value="1"/>
</dbReference>
<keyword evidence="7" id="KW-0028">Amino-acid biosynthesis</keyword>
<dbReference type="Gene3D" id="3.40.50.970">
    <property type="match status" value="2"/>
</dbReference>
<evidence type="ECO:0000256" key="10">
    <source>
        <dbReference type="ARBA" id="ARBA00022723"/>
    </source>
</evidence>
<dbReference type="Pfam" id="PF02776">
    <property type="entry name" value="TPP_enzyme_N"/>
    <property type="match status" value="1"/>
</dbReference>
<evidence type="ECO:0000256" key="1">
    <source>
        <dbReference type="ARBA" id="ARBA00001946"/>
    </source>
</evidence>
<keyword evidence="9 20" id="KW-0808">Transferase</keyword>
<comment type="cofactor">
    <cofactor evidence="2">
        <name>thiamine diphosphate</name>
        <dbReference type="ChEBI" id="CHEBI:58937"/>
    </cofactor>
</comment>
<dbReference type="NCBIfam" id="NF005058">
    <property type="entry name" value="PRK06466.1"/>
    <property type="match status" value="1"/>
</dbReference>
<evidence type="ECO:0000256" key="14">
    <source>
        <dbReference type="ARBA" id="ARBA00023304"/>
    </source>
</evidence>
<evidence type="ECO:0000256" key="7">
    <source>
        <dbReference type="ARBA" id="ARBA00022605"/>
    </source>
</evidence>
<accession>A0A3P3ZPL5</accession>
<evidence type="ECO:0000256" key="8">
    <source>
        <dbReference type="ARBA" id="ARBA00022630"/>
    </source>
</evidence>
<evidence type="ECO:0000256" key="12">
    <source>
        <dbReference type="ARBA" id="ARBA00022842"/>
    </source>
</evidence>
<dbReference type="GO" id="GO:0000287">
    <property type="term" value="F:magnesium ion binding"/>
    <property type="evidence" value="ECO:0007669"/>
    <property type="project" value="InterPro"/>
</dbReference>
<evidence type="ECO:0000259" key="19">
    <source>
        <dbReference type="Pfam" id="PF02776"/>
    </source>
</evidence>
<organism evidence="20">
    <name type="scientific">mine drainage metagenome</name>
    <dbReference type="NCBI Taxonomy" id="410659"/>
    <lineage>
        <taxon>unclassified sequences</taxon>
        <taxon>metagenomes</taxon>
        <taxon>ecological metagenomes</taxon>
    </lineage>
</organism>
<evidence type="ECO:0000256" key="11">
    <source>
        <dbReference type="ARBA" id="ARBA00022827"/>
    </source>
</evidence>
<dbReference type="AlphaFoldDB" id="A0A3P3ZPL5"/>
<dbReference type="FunFam" id="3.40.50.970:FF:000007">
    <property type="entry name" value="Acetolactate synthase"/>
    <property type="match status" value="1"/>
</dbReference>
<feature type="domain" description="Thiamine pyrophosphate enzyme TPP-binding" evidence="18">
    <location>
        <begin position="392"/>
        <end position="540"/>
    </location>
</feature>
<dbReference type="InterPro" id="IPR012000">
    <property type="entry name" value="Thiamin_PyroP_enz_cen_dom"/>
</dbReference>
<dbReference type="FunFam" id="3.40.50.970:FF:000016">
    <property type="entry name" value="Acetolactate synthase"/>
    <property type="match status" value="1"/>
</dbReference>
<evidence type="ECO:0000256" key="6">
    <source>
        <dbReference type="ARBA" id="ARBA00013145"/>
    </source>
</evidence>
<name>A0A3P3ZPL5_9ZZZZ</name>
<dbReference type="SUPFAM" id="SSF52518">
    <property type="entry name" value="Thiamin diphosphate-binding fold (THDP-binding)"/>
    <property type="match status" value="2"/>
</dbReference>
<dbReference type="InterPro" id="IPR029061">
    <property type="entry name" value="THDP-binding"/>
</dbReference>
<keyword evidence="14" id="KW-0100">Branched-chain amino acid biosynthesis</keyword>
<comment type="cofactor">
    <cofactor evidence="1">
        <name>Mg(2+)</name>
        <dbReference type="ChEBI" id="CHEBI:18420"/>
    </cofactor>
</comment>
<dbReference type="FunFam" id="3.40.50.1220:FF:000008">
    <property type="entry name" value="Acetolactate synthase"/>
    <property type="match status" value="1"/>
</dbReference>